<feature type="domain" description="Carbohydrate kinase PfkB" evidence="4">
    <location>
        <begin position="101"/>
        <end position="274"/>
    </location>
</feature>
<evidence type="ECO:0000259" key="4">
    <source>
        <dbReference type="Pfam" id="PF00294"/>
    </source>
</evidence>
<organism evidence="5 6">
    <name type="scientific">Dawidia soli</name>
    <dbReference type="NCBI Taxonomy" id="2782352"/>
    <lineage>
        <taxon>Bacteria</taxon>
        <taxon>Pseudomonadati</taxon>
        <taxon>Bacteroidota</taxon>
        <taxon>Cytophagia</taxon>
        <taxon>Cytophagales</taxon>
        <taxon>Chryseotaleaceae</taxon>
        <taxon>Dawidia</taxon>
    </lineage>
</organism>
<reference evidence="5 6" key="1">
    <citation type="submission" date="2021-05" db="EMBL/GenBank/DDBJ databases">
        <title>A Polyphasic approach of four new species of the genus Ohtaekwangia: Ohtaekwangia histidinii sp. nov., Ohtaekwangia cretensis sp. nov., Ohtaekwangia indiensis sp. nov., Ohtaekwangia reichenbachii sp. nov. from diverse environment.</title>
        <authorList>
            <person name="Octaviana S."/>
        </authorList>
    </citation>
    <scope>NUCLEOTIDE SEQUENCE [LARGE SCALE GENOMIC DNA]</scope>
    <source>
        <strain evidence="5 6">PWU37</strain>
    </source>
</reference>
<dbReference type="RefSeq" id="WP_254094664.1">
    <property type="nucleotide sequence ID" value="NZ_JAHESC010000094.1"/>
</dbReference>
<dbReference type="InterPro" id="IPR011611">
    <property type="entry name" value="PfkB_dom"/>
</dbReference>
<keyword evidence="2" id="KW-0808">Transferase</keyword>
<proteinExistence type="inferred from homology"/>
<comment type="caution">
    <text evidence="5">The sequence shown here is derived from an EMBL/GenBank/DDBJ whole genome shotgun (WGS) entry which is preliminary data.</text>
</comment>
<dbReference type="SUPFAM" id="SSF53613">
    <property type="entry name" value="Ribokinase-like"/>
    <property type="match status" value="1"/>
</dbReference>
<name>A0AAP2GGQ0_9BACT</name>
<gene>
    <name evidence="5" type="ORF">KK078_29985</name>
</gene>
<accession>A0AAP2GGQ0</accession>
<dbReference type="InterPro" id="IPR050306">
    <property type="entry name" value="PfkB_Carbo_kinase"/>
</dbReference>
<evidence type="ECO:0000313" key="6">
    <source>
        <dbReference type="Proteomes" id="UP001319180"/>
    </source>
</evidence>
<dbReference type="AlphaFoldDB" id="A0AAP2GGQ0"/>
<keyword evidence="6" id="KW-1185">Reference proteome</keyword>
<sequence>MFDICCIGHMTLDKVITPQTEHHMAGGTAFYFSNAIRSLDVQYQLVTAVGKTELPYVETLRAQGTAVAVLPSAHTVYFENKYTGNLDHRTQRVLQVADPFDVEPLLAVPARIYHLGPLLAHDMSTEVIRALARQGKVSLDVQGFLRKVEGQQVVPIDWADKRTALPYISMLKANEHEMEVLTGQSDPRTGARMLAEWGVSEVIITLGSRGSVLYHENTFYDIPAYVPRAVVDATGCGDTYMAGYLSQRILGKSLQEAGEFAAAMASLKVEAPGAFRGTADDVARVLVESVQTLPG</sequence>
<evidence type="ECO:0000256" key="3">
    <source>
        <dbReference type="ARBA" id="ARBA00022777"/>
    </source>
</evidence>
<keyword evidence="3" id="KW-0418">Kinase</keyword>
<evidence type="ECO:0000256" key="2">
    <source>
        <dbReference type="ARBA" id="ARBA00022679"/>
    </source>
</evidence>
<dbReference type="Pfam" id="PF00294">
    <property type="entry name" value="PfkB"/>
    <property type="match status" value="1"/>
</dbReference>
<comment type="similarity">
    <text evidence="1">Belongs to the carbohydrate kinase PfkB family.</text>
</comment>
<dbReference type="Proteomes" id="UP001319180">
    <property type="component" value="Unassembled WGS sequence"/>
</dbReference>
<evidence type="ECO:0000313" key="5">
    <source>
        <dbReference type="EMBL" id="MBT1690832.1"/>
    </source>
</evidence>
<dbReference type="PANTHER" id="PTHR43085">
    <property type="entry name" value="HEXOKINASE FAMILY MEMBER"/>
    <property type="match status" value="1"/>
</dbReference>
<dbReference type="Gene3D" id="3.40.1190.20">
    <property type="match status" value="1"/>
</dbReference>
<dbReference type="GO" id="GO:0016301">
    <property type="term" value="F:kinase activity"/>
    <property type="evidence" value="ECO:0007669"/>
    <property type="project" value="UniProtKB-KW"/>
</dbReference>
<dbReference type="PANTHER" id="PTHR43085:SF57">
    <property type="entry name" value="CARBOHYDRATE KINASE PFKB DOMAIN-CONTAINING PROTEIN"/>
    <property type="match status" value="1"/>
</dbReference>
<protein>
    <submittedName>
        <fullName evidence="5">Ribokinase</fullName>
    </submittedName>
</protein>
<dbReference type="InterPro" id="IPR029056">
    <property type="entry name" value="Ribokinase-like"/>
</dbReference>
<dbReference type="EMBL" id="JAHESC010000094">
    <property type="protein sequence ID" value="MBT1690832.1"/>
    <property type="molecule type" value="Genomic_DNA"/>
</dbReference>
<evidence type="ECO:0000256" key="1">
    <source>
        <dbReference type="ARBA" id="ARBA00010688"/>
    </source>
</evidence>